<accession>A0A6U3AP79</accession>
<protein>
    <submittedName>
        <fullName evidence="3">Uncharacterized protein</fullName>
    </submittedName>
</protein>
<keyword evidence="1" id="KW-0732">Signal</keyword>
<evidence type="ECO:0000256" key="1">
    <source>
        <dbReference type="SAM" id="SignalP"/>
    </source>
</evidence>
<proteinExistence type="predicted"/>
<sequence length="144" mass="15825">MFLSPPSRTLSQTFFILFLFCSLKGVLSGDLTFTCQEYDTVSDCQEAQNPGAQTDVVFTGVSNIQQLNHVICYPLDVPITCQKRTLRSYTLVLADAGAARVWVPIFYEIPNCIAQTWWSIGDCSGQNGDCIIGCAVNQTALLSK</sequence>
<feature type="chain" id="PRO_5036393829" evidence="1">
    <location>
        <begin position="29"/>
        <end position="144"/>
    </location>
</feature>
<evidence type="ECO:0000313" key="3">
    <source>
        <dbReference type="EMBL" id="CAE2313563.1"/>
    </source>
</evidence>
<gene>
    <name evidence="2" type="ORF">NAES01612_LOCUS14991</name>
    <name evidence="3" type="ORF">NAES01612_LOCUS14992</name>
</gene>
<organism evidence="3">
    <name type="scientific">Paramoeba aestuarina</name>
    <dbReference type="NCBI Taxonomy" id="180227"/>
    <lineage>
        <taxon>Eukaryota</taxon>
        <taxon>Amoebozoa</taxon>
        <taxon>Discosea</taxon>
        <taxon>Flabellinia</taxon>
        <taxon>Dactylopodida</taxon>
        <taxon>Paramoebidae</taxon>
        <taxon>Paramoeba</taxon>
    </lineage>
</organism>
<dbReference type="EMBL" id="HBKR01022933">
    <property type="protein sequence ID" value="CAE2313563.1"/>
    <property type="molecule type" value="Transcribed_RNA"/>
</dbReference>
<name>A0A6U3AP79_9EUKA</name>
<evidence type="ECO:0000313" key="2">
    <source>
        <dbReference type="EMBL" id="CAE2313562.1"/>
    </source>
</evidence>
<feature type="signal peptide" evidence="1">
    <location>
        <begin position="1"/>
        <end position="28"/>
    </location>
</feature>
<dbReference type="AlphaFoldDB" id="A0A6U3AP79"/>
<dbReference type="EMBL" id="HBKR01022932">
    <property type="protein sequence ID" value="CAE2313562.1"/>
    <property type="molecule type" value="Transcribed_RNA"/>
</dbReference>
<reference evidence="3" key="1">
    <citation type="submission" date="2021-01" db="EMBL/GenBank/DDBJ databases">
        <authorList>
            <person name="Corre E."/>
            <person name="Pelletier E."/>
            <person name="Niang G."/>
            <person name="Scheremetjew M."/>
            <person name="Finn R."/>
            <person name="Kale V."/>
            <person name="Holt S."/>
            <person name="Cochrane G."/>
            <person name="Meng A."/>
            <person name="Brown T."/>
            <person name="Cohen L."/>
        </authorList>
    </citation>
    <scope>NUCLEOTIDE SEQUENCE</scope>
    <source>
        <strain evidence="3">SoJaBio B1-5/56/2</strain>
    </source>
</reference>